<dbReference type="RefSeq" id="WP_038089837.1">
    <property type="nucleotide sequence ID" value="NZ_JMIR01000020.1"/>
</dbReference>
<dbReference type="STRING" id="1157490.EL26_14395"/>
<keyword evidence="6" id="KW-1185">Reference proteome</keyword>
<dbReference type="GO" id="GO:0051607">
    <property type="term" value="P:defense response to virus"/>
    <property type="evidence" value="ECO:0007669"/>
    <property type="project" value="UniProtKB-KW"/>
</dbReference>
<accession>A0A074M9G3</accession>
<protein>
    <recommendedName>
        <fullName evidence="2">CRISPR system Cms protein Csm4</fullName>
    </recommendedName>
</protein>
<evidence type="ECO:0000256" key="1">
    <source>
        <dbReference type="ARBA" id="ARBA00005772"/>
    </source>
</evidence>
<evidence type="ECO:0000313" key="5">
    <source>
        <dbReference type="EMBL" id="KEO82572.1"/>
    </source>
</evidence>
<dbReference type="NCBIfam" id="TIGR01903">
    <property type="entry name" value="cas5_csm4"/>
    <property type="match status" value="1"/>
</dbReference>
<gene>
    <name evidence="5" type="ORF">EL26_14395</name>
</gene>
<keyword evidence="4" id="KW-0051">Antiviral defense</keyword>
<comment type="caution">
    <text evidence="5">The sequence shown here is derived from an EMBL/GenBank/DDBJ whole genome shotgun (WGS) entry which is preliminary data.</text>
</comment>
<evidence type="ECO:0000313" key="6">
    <source>
        <dbReference type="Proteomes" id="UP000027931"/>
    </source>
</evidence>
<proteinExistence type="inferred from homology"/>
<name>A0A074M9G3_9BACL</name>
<dbReference type="Proteomes" id="UP000027931">
    <property type="component" value="Unassembled WGS sequence"/>
</dbReference>
<comment type="similarity">
    <text evidence="1">Belongs to the CRISPR-associated Csm4 family.</text>
</comment>
<reference evidence="5 6" key="1">
    <citation type="journal article" date="2013" name="Int. J. Syst. Evol. Microbiol.">
        <title>Tumebacillus flagellatus sp. nov., an alpha-amylase/pullulanase-producing bacterium isolated from cassava wastewater.</title>
        <authorList>
            <person name="Wang Q."/>
            <person name="Xie N."/>
            <person name="Qin Y."/>
            <person name="Shen N."/>
            <person name="Zhu J."/>
            <person name="Mi H."/>
            <person name="Huang R."/>
        </authorList>
    </citation>
    <scope>NUCLEOTIDE SEQUENCE [LARGE SCALE GENOMIC DNA]</scope>
    <source>
        <strain evidence="5 6">GST4</strain>
    </source>
</reference>
<dbReference type="InterPro" id="IPR005510">
    <property type="entry name" value="Csm4"/>
</dbReference>
<dbReference type="EMBL" id="JMIR01000020">
    <property type="protein sequence ID" value="KEO82572.1"/>
    <property type="molecule type" value="Genomic_DNA"/>
</dbReference>
<dbReference type="GO" id="GO:0003723">
    <property type="term" value="F:RNA binding"/>
    <property type="evidence" value="ECO:0007669"/>
    <property type="project" value="UniProtKB-KW"/>
</dbReference>
<dbReference type="eggNOG" id="COG1567">
    <property type="taxonomic scope" value="Bacteria"/>
</dbReference>
<keyword evidence="3" id="KW-0694">RNA-binding</keyword>
<evidence type="ECO:0000256" key="4">
    <source>
        <dbReference type="ARBA" id="ARBA00023118"/>
    </source>
</evidence>
<evidence type="ECO:0000256" key="2">
    <source>
        <dbReference type="ARBA" id="ARBA00016109"/>
    </source>
</evidence>
<dbReference type="AlphaFoldDB" id="A0A074M9G3"/>
<evidence type="ECO:0000256" key="3">
    <source>
        <dbReference type="ARBA" id="ARBA00022884"/>
    </source>
</evidence>
<dbReference type="OrthoDB" id="9790529at2"/>
<organism evidence="5 6">
    <name type="scientific">Tumebacillus flagellatus</name>
    <dbReference type="NCBI Taxonomy" id="1157490"/>
    <lineage>
        <taxon>Bacteria</taxon>
        <taxon>Bacillati</taxon>
        <taxon>Bacillota</taxon>
        <taxon>Bacilli</taxon>
        <taxon>Bacillales</taxon>
        <taxon>Alicyclobacillaceae</taxon>
        <taxon>Tumebacillus</taxon>
    </lineage>
</organism>
<sequence length="310" mass="35149">MIIEYRLHFNSPLLGQLDSDTLMGAMAWAMVRTEGVPALQEWIQRCLDDDPPFVVSNGFPTGYFPKPMLLPLKRTESADKSSQLQVARENKRFKNRRWVTNDEFHQLLQGQPLTNHSVVEPSSYSGTHVHAVIDRTTGKSLSEHGLYEIHFSGYLAVSLYFRLLDLNWAQKVDNLLRFLEMEGIGARKSTGHGQFKILSHQEYVLPEIQESNGYVVLSTFVPSIRDSQVGRYRVKTKYGKVAEEYSQQGVPFKKPLLMIESGASFHDSTPRTYCGRIVTGITPQRPEVVQFGYGLTVPAQLALVERDLTK</sequence>